<organism evidence="3 6">
    <name type="scientific">Vibrio ishigakensis</name>
    <dbReference type="NCBI Taxonomy" id="1481914"/>
    <lineage>
        <taxon>Bacteria</taxon>
        <taxon>Pseudomonadati</taxon>
        <taxon>Pseudomonadota</taxon>
        <taxon>Gammaproteobacteria</taxon>
        <taxon>Vibrionales</taxon>
        <taxon>Vibrionaceae</taxon>
        <taxon>Vibrio</taxon>
    </lineage>
</organism>
<comment type="caution">
    <text evidence="3">The sequence shown here is derived from an EMBL/GenBank/DDBJ whole genome shotgun (WGS) entry which is preliminary data.</text>
</comment>
<reference evidence="4 5" key="3">
    <citation type="submission" date="2015-01" db="EMBL/GenBank/DDBJ databases">
        <title>Vibrio sp. C94 JCM 19241 whole genome shotgun sequence.</title>
        <authorList>
            <person name="Sawabe T."/>
            <person name="Meirelles P."/>
            <person name="Feng G."/>
            <person name="Sayaka M."/>
            <person name="Hattori M."/>
            <person name="Ohkuma M."/>
        </authorList>
    </citation>
    <scope>NUCLEOTIDE SEQUENCE [LARGE SCALE GENOMIC DNA]</scope>
    <source>
        <strain evidence="5">JCM 19241</strain>
        <strain evidence="4">JCM19241</strain>
    </source>
</reference>
<accession>A0A0B8QGN8</accession>
<keyword evidence="7" id="KW-1185">Reference proteome</keyword>
<evidence type="ECO:0000313" key="5">
    <source>
        <dbReference type="Proteomes" id="UP000031666"/>
    </source>
</evidence>
<proteinExistence type="predicted"/>
<reference evidence="3 6" key="2">
    <citation type="submission" date="2015-01" db="EMBL/GenBank/DDBJ databases">
        <title>Vibrio sp. C5 JCM 19232 whole genome shotgun sequence.</title>
        <authorList>
            <person name="Sawabe T."/>
            <person name="Meirelles P."/>
            <person name="Feng G."/>
            <person name="Sayaka M."/>
            <person name="Hattori M."/>
            <person name="Ohkuma M."/>
        </authorList>
    </citation>
    <scope>NUCLEOTIDE SEQUENCE [LARGE SCALE GENOMIC DNA]</scope>
    <source>
        <strain evidence="3 6">JCM19232</strain>
    </source>
</reference>
<dbReference type="GO" id="GO:0003677">
    <property type="term" value="F:DNA binding"/>
    <property type="evidence" value="ECO:0007669"/>
    <property type="project" value="InterPro"/>
</dbReference>
<evidence type="ECO:0000313" key="6">
    <source>
        <dbReference type="Proteomes" id="UP000031670"/>
    </source>
</evidence>
<evidence type="ECO:0000313" key="2">
    <source>
        <dbReference type="EMBL" id="GAM58875.1"/>
    </source>
</evidence>
<dbReference type="Proteomes" id="UP000031666">
    <property type="component" value="Unassembled WGS sequence"/>
</dbReference>
<dbReference type="STRING" id="1481914.JCM19241_540"/>
<dbReference type="CDD" id="cd00093">
    <property type="entry name" value="HTH_XRE"/>
    <property type="match status" value="1"/>
</dbReference>
<dbReference type="EMBL" id="BBSC01000005">
    <property type="protein sequence ID" value="GAM76242.1"/>
    <property type="molecule type" value="Genomic_DNA"/>
</dbReference>
<protein>
    <recommendedName>
        <fullName evidence="1">HTH cro/C1-type domain-containing protein</fullName>
    </recommendedName>
</protein>
<name>A0A0B8PII0_9VIBR</name>
<dbReference type="PROSITE" id="PS50943">
    <property type="entry name" value="HTH_CROC1"/>
    <property type="match status" value="1"/>
</dbReference>
<feature type="domain" description="HTH cro/C1-type" evidence="1">
    <location>
        <begin position="21"/>
        <end position="69"/>
    </location>
</feature>
<sequence length="115" mass="13258">MEFTERDRTALYDTWMSQKAKMRLTQMEISRKLGVTQAEFGELLRGRAVLTYPFVTRFCELLKVDPAYAIPAMRANVVVENSSVTLCSRMTVDGDIRNVYVEGNQVVVEYEHRIC</sequence>
<dbReference type="SUPFAM" id="SSF47413">
    <property type="entry name" value="lambda repressor-like DNA-binding domains"/>
    <property type="match status" value="1"/>
</dbReference>
<dbReference type="EMBL" id="BBSA01000012">
    <property type="protein sequence ID" value="GAM64442.1"/>
    <property type="molecule type" value="Genomic_DNA"/>
</dbReference>
<gene>
    <name evidence="2" type="ORF">JCM19231_40</name>
    <name evidence="3" type="ORF">JCM19232_1112</name>
    <name evidence="4" type="ORF">JCM19241_540</name>
</gene>
<evidence type="ECO:0000313" key="3">
    <source>
        <dbReference type="EMBL" id="GAM64442.1"/>
    </source>
</evidence>
<reference evidence="5 6" key="4">
    <citation type="submission" date="2015-01" db="EMBL/GenBank/DDBJ databases">
        <authorList>
            <consortium name="NBRP consortium"/>
            <person name="Sawabe T."/>
            <person name="Meirelles P."/>
            <person name="Feng G."/>
            <person name="Sayaka M."/>
            <person name="Hattori M."/>
            <person name="Ohkuma M."/>
        </authorList>
    </citation>
    <scope>NUCLEOTIDE SEQUENCE [LARGE SCALE GENOMIC DNA]</scope>
    <source>
        <strain evidence="7">JCM 19231</strain>
        <strain evidence="5">JCM 19241</strain>
        <strain evidence="2">JCM19231</strain>
        <strain evidence="3 6">JCM19232</strain>
        <strain evidence="4">JCM19241</strain>
    </source>
</reference>
<evidence type="ECO:0000313" key="4">
    <source>
        <dbReference type="EMBL" id="GAM76242.1"/>
    </source>
</evidence>
<evidence type="ECO:0000313" key="7">
    <source>
        <dbReference type="Proteomes" id="UP000031671"/>
    </source>
</evidence>
<dbReference type="InterPro" id="IPR001387">
    <property type="entry name" value="Cro/C1-type_HTH"/>
</dbReference>
<dbReference type="Proteomes" id="UP000031670">
    <property type="component" value="Unassembled WGS sequence"/>
</dbReference>
<dbReference type="Pfam" id="PF13560">
    <property type="entry name" value="HTH_31"/>
    <property type="match status" value="1"/>
</dbReference>
<reference evidence="2 7" key="1">
    <citation type="submission" date="2015-01" db="EMBL/GenBank/DDBJ databases">
        <title>Vibrio sp. C1 JCM 19231 whole genome shotgun sequence.</title>
        <authorList>
            <person name="Sawabe T."/>
            <person name="Meirelles P."/>
            <person name="Feng G."/>
            <person name="Sayaka M."/>
            <person name="Hattori M."/>
            <person name="Ohkuma M."/>
        </authorList>
    </citation>
    <scope>NUCLEOTIDE SEQUENCE [LARGE SCALE GENOMIC DNA]</scope>
    <source>
        <strain evidence="7">JCM 19231</strain>
        <strain evidence="2">JCM19231</strain>
    </source>
</reference>
<dbReference type="AlphaFoldDB" id="A0A0B8PII0"/>
<accession>A0A0B8PII0</accession>
<dbReference type="RefSeq" id="WP_261835725.1">
    <property type="nucleotide sequence ID" value="NZ_AP024882.1"/>
</dbReference>
<dbReference type="Gene3D" id="1.10.260.40">
    <property type="entry name" value="lambda repressor-like DNA-binding domains"/>
    <property type="match status" value="1"/>
</dbReference>
<accession>A0A0B8NWE1</accession>
<dbReference type="EMBL" id="BBRZ01000109">
    <property type="protein sequence ID" value="GAM58875.1"/>
    <property type="molecule type" value="Genomic_DNA"/>
</dbReference>
<dbReference type="Proteomes" id="UP000031671">
    <property type="component" value="Unassembled WGS sequence"/>
</dbReference>
<evidence type="ECO:0000259" key="1">
    <source>
        <dbReference type="PROSITE" id="PS50943"/>
    </source>
</evidence>
<dbReference type="InterPro" id="IPR010982">
    <property type="entry name" value="Lambda_DNA-bd_dom_sf"/>
</dbReference>